<organism evidence="19 20">
    <name type="scientific">Parasaccharibacter apium</name>
    <dbReference type="NCBI Taxonomy" id="1510841"/>
    <lineage>
        <taxon>Bacteria</taxon>
        <taxon>Pseudomonadati</taxon>
        <taxon>Pseudomonadota</taxon>
        <taxon>Alphaproteobacteria</taxon>
        <taxon>Acetobacterales</taxon>
        <taxon>Acetobacteraceae</taxon>
        <taxon>Parasaccharibacter</taxon>
    </lineage>
</organism>
<comment type="similarity">
    <text evidence="2 17">Belongs to the DNA polymerase type-Y family.</text>
</comment>
<dbReference type="Gene3D" id="3.30.70.270">
    <property type="match status" value="1"/>
</dbReference>
<dbReference type="NCBIfam" id="NF002677">
    <property type="entry name" value="PRK02406.1"/>
    <property type="match status" value="1"/>
</dbReference>
<dbReference type="Proteomes" id="UP000027590">
    <property type="component" value="Unassembled WGS sequence"/>
</dbReference>
<evidence type="ECO:0000256" key="16">
    <source>
        <dbReference type="ARBA" id="ARBA00049244"/>
    </source>
</evidence>
<name>A0A7U7G7A8_9PROT</name>
<reference evidence="19 20" key="1">
    <citation type="journal article" date="2014" name="Genome Biol. Evol.">
        <title>Acetic acid bacteria genomes reveal functional traits for adaptation to life in insect guts.</title>
        <authorList>
            <person name="Chouaia B."/>
            <person name="Gaiarsa S."/>
            <person name="Crotti E."/>
            <person name="Comandatore F."/>
            <person name="Degli Esposti M."/>
            <person name="Ricci I."/>
            <person name="Alma A."/>
            <person name="Favia G."/>
            <person name="Bandi C."/>
            <person name="Daffonchio D."/>
        </authorList>
    </citation>
    <scope>NUCLEOTIDE SEQUENCE [LARGE SCALE GENOMIC DNA]</scope>
    <source>
        <strain evidence="20">AM169</strain>
    </source>
</reference>
<dbReference type="InterPro" id="IPR053848">
    <property type="entry name" value="IMS_HHH_1"/>
</dbReference>
<evidence type="ECO:0000256" key="5">
    <source>
        <dbReference type="ARBA" id="ARBA00022490"/>
    </source>
</evidence>
<keyword evidence="6 17" id="KW-0808">Transferase</keyword>
<dbReference type="Gene3D" id="3.30.1490.100">
    <property type="entry name" value="DNA polymerase, Y-family, little finger domain"/>
    <property type="match status" value="1"/>
</dbReference>
<dbReference type="AlphaFoldDB" id="A0A7U7G7A8"/>
<sequence length="376" mass="41424">MSHPAGLERVKEGRADDAARRILHVDMDAFYASIEQRDNPALRGRPVAVGRGSGRGVVAAASYEARVFGVRSALPSHMALERCPELIFVPPRFDVYRAVSAQIHAIFRHYTALIQPLALDEAYLDVTEQWPPYGSATAVAEAIRRDIRQQTGLTASAGVSYNRFLAKLASGQRKPDGLFVISPRQGAAFVADLPVEKFHGVGPATTRRMHGLGIHTGADLRKWTVSELRRHFGSSAQFYHDIARGQDHRPVEANRPRKSLGTETTFPHDVAEWDRLAATLKAIVSKLAAGCAQKRLAGRTVTLKLRYAGFHTVTRARSMAFPAADECVLLPVALEILRSFFPLDRPVRLLGLTISSLVSYEDRSLPVQMGLFEQTV</sequence>
<evidence type="ECO:0000256" key="12">
    <source>
        <dbReference type="ARBA" id="ARBA00022932"/>
    </source>
</evidence>
<evidence type="ECO:0000256" key="8">
    <source>
        <dbReference type="ARBA" id="ARBA00022705"/>
    </source>
</evidence>
<dbReference type="InterPro" id="IPR050116">
    <property type="entry name" value="DNA_polymerase-Y"/>
</dbReference>
<dbReference type="PANTHER" id="PTHR11076:SF33">
    <property type="entry name" value="DNA POLYMERASE KAPPA"/>
    <property type="match status" value="1"/>
</dbReference>
<dbReference type="InterPro" id="IPR043128">
    <property type="entry name" value="Rev_trsase/Diguanyl_cyclase"/>
</dbReference>
<dbReference type="GO" id="GO:0000287">
    <property type="term" value="F:magnesium ion binding"/>
    <property type="evidence" value="ECO:0007669"/>
    <property type="project" value="UniProtKB-UniRule"/>
</dbReference>
<dbReference type="PROSITE" id="PS50173">
    <property type="entry name" value="UMUC"/>
    <property type="match status" value="1"/>
</dbReference>
<feature type="binding site" evidence="17">
    <location>
        <position position="120"/>
    </location>
    <ligand>
        <name>Mg(2+)</name>
        <dbReference type="ChEBI" id="CHEBI:18420"/>
    </ligand>
</feature>
<comment type="function">
    <text evidence="15 17">Poorly processive, error-prone DNA polymerase involved in untargeted mutagenesis. Copies undamaged DNA at stalled replication forks, which arise in vivo from mismatched or misaligned primer ends. These misaligned primers can be extended by PolIV. Exhibits no 3'-5' exonuclease (proofreading) activity. May be involved in translesional synthesis, in conjunction with the beta clamp from PolIII.</text>
</comment>
<keyword evidence="7 17" id="KW-0548">Nucleotidyltransferase</keyword>
<feature type="active site" evidence="17">
    <location>
        <position position="121"/>
    </location>
</feature>
<feature type="binding site" evidence="17">
    <location>
        <position position="26"/>
    </location>
    <ligand>
        <name>Mg(2+)</name>
        <dbReference type="ChEBI" id="CHEBI:18420"/>
    </ligand>
</feature>
<dbReference type="GO" id="GO:0042276">
    <property type="term" value="P:error-prone translesion synthesis"/>
    <property type="evidence" value="ECO:0007669"/>
    <property type="project" value="TreeGrafter"/>
</dbReference>
<dbReference type="Gene3D" id="1.10.150.20">
    <property type="entry name" value="5' to 3' exonuclease, C-terminal subdomain"/>
    <property type="match status" value="1"/>
</dbReference>
<dbReference type="FunFam" id="3.40.1170.60:FF:000001">
    <property type="entry name" value="DNA polymerase IV"/>
    <property type="match status" value="1"/>
</dbReference>
<proteinExistence type="inferred from homology"/>
<evidence type="ECO:0000256" key="17">
    <source>
        <dbReference type="HAMAP-Rule" id="MF_01113"/>
    </source>
</evidence>
<comment type="catalytic activity">
    <reaction evidence="16 17">
        <text>DNA(n) + a 2'-deoxyribonucleoside 5'-triphosphate = DNA(n+1) + diphosphate</text>
        <dbReference type="Rhea" id="RHEA:22508"/>
        <dbReference type="Rhea" id="RHEA-COMP:17339"/>
        <dbReference type="Rhea" id="RHEA-COMP:17340"/>
        <dbReference type="ChEBI" id="CHEBI:33019"/>
        <dbReference type="ChEBI" id="CHEBI:61560"/>
        <dbReference type="ChEBI" id="CHEBI:173112"/>
        <dbReference type="EC" id="2.7.7.7"/>
    </reaction>
</comment>
<keyword evidence="13 17" id="KW-0238">DNA-binding</keyword>
<evidence type="ECO:0000259" key="18">
    <source>
        <dbReference type="PROSITE" id="PS50173"/>
    </source>
</evidence>
<evidence type="ECO:0000256" key="4">
    <source>
        <dbReference type="ARBA" id="ARBA00022457"/>
    </source>
</evidence>
<dbReference type="InterPro" id="IPR043502">
    <property type="entry name" value="DNA/RNA_pol_sf"/>
</dbReference>
<feature type="site" description="Substrate discrimination" evidence="17">
    <location>
        <position position="31"/>
    </location>
</feature>
<comment type="subcellular location">
    <subcellularLocation>
        <location evidence="1 17">Cytoplasm</location>
    </subcellularLocation>
</comment>
<dbReference type="InterPro" id="IPR036775">
    <property type="entry name" value="DNA_pol_Y-fam_lit_finger_sf"/>
</dbReference>
<dbReference type="FunFam" id="3.30.1490.100:FF:000004">
    <property type="entry name" value="DNA polymerase IV"/>
    <property type="match status" value="1"/>
</dbReference>
<evidence type="ECO:0000256" key="6">
    <source>
        <dbReference type="ARBA" id="ARBA00022679"/>
    </source>
</evidence>
<comment type="cofactor">
    <cofactor evidence="17">
        <name>Mg(2+)</name>
        <dbReference type="ChEBI" id="CHEBI:18420"/>
    </cofactor>
    <text evidence="17">Binds 2 magnesium ions per subunit.</text>
</comment>
<keyword evidence="14 17" id="KW-0234">DNA repair</keyword>
<dbReference type="GO" id="GO:0003887">
    <property type="term" value="F:DNA-directed DNA polymerase activity"/>
    <property type="evidence" value="ECO:0007669"/>
    <property type="project" value="UniProtKB-UniRule"/>
</dbReference>
<dbReference type="Pfam" id="PF21999">
    <property type="entry name" value="IMS_HHH_1"/>
    <property type="match status" value="1"/>
</dbReference>
<keyword evidence="11 17" id="KW-0460">Magnesium</keyword>
<dbReference type="InterPro" id="IPR022880">
    <property type="entry name" value="DNApol_IV"/>
</dbReference>
<evidence type="ECO:0000256" key="10">
    <source>
        <dbReference type="ARBA" id="ARBA00022763"/>
    </source>
</evidence>
<evidence type="ECO:0000256" key="14">
    <source>
        <dbReference type="ARBA" id="ARBA00023204"/>
    </source>
</evidence>
<accession>A0A7U7G7A8</accession>
<dbReference type="Gene3D" id="3.40.1170.60">
    <property type="match status" value="1"/>
</dbReference>
<keyword evidence="9 17" id="KW-0479">Metal-binding</keyword>
<evidence type="ECO:0000256" key="3">
    <source>
        <dbReference type="ARBA" id="ARBA00011245"/>
    </source>
</evidence>
<dbReference type="CDD" id="cd03586">
    <property type="entry name" value="PolY_Pol_IV_kappa"/>
    <property type="match status" value="1"/>
</dbReference>
<evidence type="ECO:0000256" key="9">
    <source>
        <dbReference type="ARBA" id="ARBA00022723"/>
    </source>
</evidence>
<gene>
    <name evidence="17" type="primary">dinB</name>
    <name evidence="19" type="ORF">SACS_1695</name>
</gene>
<dbReference type="HAMAP" id="MF_01113">
    <property type="entry name" value="DNApol_IV"/>
    <property type="match status" value="1"/>
</dbReference>
<evidence type="ECO:0000256" key="15">
    <source>
        <dbReference type="ARBA" id="ARBA00025589"/>
    </source>
</evidence>
<dbReference type="SUPFAM" id="SSF56672">
    <property type="entry name" value="DNA/RNA polymerases"/>
    <property type="match status" value="1"/>
</dbReference>
<keyword evidence="12 17" id="KW-0239">DNA-directed DNA polymerase</keyword>
<protein>
    <recommendedName>
        <fullName evidence="17">DNA polymerase IV</fullName>
        <shortName evidence="17">Pol IV</shortName>
        <ecNumber evidence="17">2.7.7.7</ecNumber>
    </recommendedName>
</protein>
<evidence type="ECO:0000313" key="19">
    <source>
        <dbReference type="EMBL" id="CDG34433.1"/>
    </source>
</evidence>
<evidence type="ECO:0000256" key="1">
    <source>
        <dbReference type="ARBA" id="ARBA00004496"/>
    </source>
</evidence>
<dbReference type="SUPFAM" id="SSF100879">
    <property type="entry name" value="Lesion bypass DNA polymerase (Y-family), little finger domain"/>
    <property type="match status" value="1"/>
</dbReference>
<keyword evidence="5 17" id="KW-0963">Cytoplasm</keyword>
<feature type="domain" description="UmuC" evidence="18">
    <location>
        <begin position="22"/>
        <end position="202"/>
    </location>
</feature>
<keyword evidence="8 17" id="KW-0235">DNA replication</keyword>
<dbReference type="EC" id="2.7.7.7" evidence="17"/>
<dbReference type="GO" id="GO:0006281">
    <property type="term" value="P:DNA repair"/>
    <property type="evidence" value="ECO:0007669"/>
    <property type="project" value="UniProtKB-UniRule"/>
</dbReference>
<keyword evidence="10 17" id="KW-0227">DNA damage</keyword>
<evidence type="ECO:0000256" key="11">
    <source>
        <dbReference type="ARBA" id="ARBA00022842"/>
    </source>
</evidence>
<comment type="caution">
    <text evidence="19">The sequence shown here is derived from an EMBL/GenBank/DDBJ whole genome shotgun (WGS) entry which is preliminary data.</text>
</comment>
<evidence type="ECO:0000256" key="13">
    <source>
        <dbReference type="ARBA" id="ARBA00023125"/>
    </source>
</evidence>
<dbReference type="Pfam" id="PF00817">
    <property type="entry name" value="IMS"/>
    <property type="match status" value="1"/>
</dbReference>
<evidence type="ECO:0000313" key="20">
    <source>
        <dbReference type="Proteomes" id="UP000027590"/>
    </source>
</evidence>
<dbReference type="EMBL" id="CBLY010000006">
    <property type="protein sequence ID" value="CDG34433.1"/>
    <property type="molecule type" value="Genomic_DNA"/>
</dbReference>
<dbReference type="GO" id="GO:0003684">
    <property type="term" value="F:damaged DNA binding"/>
    <property type="evidence" value="ECO:0007669"/>
    <property type="project" value="InterPro"/>
</dbReference>
<evidence type="ECO:0000256" key="7">
    <source>
        <dbReference type="ARBA" id="ARBA00022695"/>
    </source>
</evidence>
<dbReference type="Pfam" id="PF11799">
    <property type="entry name" value="IMS_C"/>
    <property type="match status" value="1"/>
</dbReference>
<dbReference type="InterPro" id="IPR001126">
    <property type="entry name" value="UmuC"/>
</dbReference>
<evidence type="ECO:0000256" key="2">
    <source>
        <dbReference type="ARBA" id="ARBA00010945"/>
    </source>
</evidence>
<comment type="subunit">
    <text evidence="3 17">Monomer.</text>
</comment>
<dbReference type="PANTHER" id="PTHR11076">
    <property type="entry name" value="DNA REPAIR POLYMERASE UMUC / TRANSFERASE FAMILY MEMBER"/>
    <property type="match status" value="1"/>
</dbReference>
<dbReference type="GO" id="GO:0009432">
    <property type="term" value="P:SOS response"/>
    <property type="evidence" value="ECO:0007669"/>
    <property type="project" value="TreeGrafter"/>
</dbReference>
<dbReference type="InterPro" id="IPR017961">
    <property type="entry name" value="DNA_pol_Y-fam_little_finger"/>
</dbReference>
<dbReference type="GO" id="GO:0005829">
    <property type="term" value="C:cytosol"/>
    <property type="evidence" value="ECO:0007669"/>
    <property type="project" value="TreeGrafter"/>
</dbReference>
<reference evidence="19 20" key="2">
    <citation type="journal article" date="2014" name="PLoS ONE">
        <title>Evolution of mitochondria reconstructed from the energy metabolism of living bacteria.</title>
        <authorList>
            <person name="Degli Esposti M."/>
            <person name="Chouaia B."/>
            <person name="Comandatore F."/>
            <person name="Crotti E."/>
            <person name="Sassera D."/>
            <person name="Lievens P.M."/>
            <person name="Daffonchio D."/>
            <person name="Bandi C."/>
        </authorList>
    </citation>
    <scope>NUCLEOTIDE SEQUENCE [LARGE SCALE GENOMIC DNA]</scope>
    <source>
        <strain evidence="20">AM169</strain>
    </source>
</reference>
<keyword evidence="4 17" id="KW-0515">Mutator protein</keyword>
<dbReference type="GO" id="GO:0006261">
    <property type="term" value="P:DNA-templated DNA replication"/>
    <property type="evidence" value="ECO:0007669"/>
    <property type="project" value="UniProtKB-UniRule"/>
</dbReference>